<dbReference type="Gene3D" id="1.20.58.360">
    <property type="entry name" value="Shigella T3SS effector IpaH defines"/>
    <property type="match status" value="1"/>
</dbReference>
<dbReference type="PROSITE" id="PS52053">
    <property type="entry name" value="NEL"/>
    <property type="match status" value="1"/>
</dbReference>
<dbReference type="SUPFAM" id="SSF52058">
    <property type="entry name" value="L domain-like"/>
    <property type="match status" value="1"/>
</dbReference>
<comment type="catalytic activity">
    <reaction evidence="1">
        <text>S-ubiquitinyl-[E2 ubiquitin-conjugating enzyme]-L-cysteine + [acceptor protein]-L-lysine = [E2 ubiquitin-conjugating enzyme]-L-cysteine + N(6)-ubiquitinyl-[acceptor protein]-L-lysine.</text>
        <dbReference type="EC" id="2.3.2.27"/>
    </reaction>
</comment>
<evidence type="ECO:0000256" key="5">
    <source>
        <dbReference type="ARBA" id="ARBA00012483"/>
    </source>
</evidence>
<keyword evidence="13 14" id="KW-1035">Host cytoplasm</keyword>
<evidence type="ECO:0000256" key="8">
    <source>
        <dbReference type="ARBA" id="ARBA00022679"/>
    </source>
</evidence>
<comment type="similarity">
    <text evidence="4 14">Belongs to the LRR-containing bacterial E3 ligase family.</text>
</comment>
<comment type="subcellular location">
    <subcellularLocation>
        <location evidence="2">Host cytoplasm</location>
    </subcellularLocation>
    <subcellularLocation>
        <location evidence="3">Secreted</location>
    </subcellularLocation>
</comment>
<name>A0A4D6X7S7_PSEPU</name>
<protein>
    <recommendedName>
        <fullName evidence="5">RING-type E3 ubiquitin transferase</fullName>
        <ecNumber evidence="5">2.3.2.27</ecNumber>
    </recommendedName>
</protein>
<dbReference type="InterPro" id="IPR003591">
    <property type="entry name" value="Leu-rich_rpt_typical-subtyp"/>
</dbReference>
<dbReference type="InterPro" id="IPR029487">
    <property type="entry name" value="NEL_dom"/>
</dbReference>
<dbReference type="Gene3D" id="3.80.10.10">
    <property type="entry name" value="Ribonuclease Inhibitor"/>
    <property type="match status" value="1"/>
</dbReference>
<keyword evidence="10 14" id="KW-0833">Ubl conjugation pathway</keyword>
<dbReference type="Proteomes" id="UP000298551">
    <property type="component" value="Chromosome"/>
</dbReference>
<evidence type="ECO:0000256" key="3">
    <source>
        <dbReference type="ARBA" id="ARBA00004613"/>
    </source>
</evidence>
<evidence type="ECO:0000256" key="1">
    <source>
        <dbReference type="ARBA" id="ARBA00000900"/>
    </source>
</evidence>
<dbReference type="GO" id="GO:0005576">
    <property type="term" value="C:extracellular region"/>
    <property type="evidence" value="ECO:0007669"/>
    <property type="project" value="UniProtKB-SubCell"/>
</dbReference>
<evidence type="ECO:0000256" key="11">
    <source>
        <dbReference type="ARBA" id="ARBA00022843"/>
    </source>
</evidence>
<dbReference type="Pfam" id="PF14496">
    <property type="entry name" value="NEL"/>
    <property type="match status" value="1"/>
</dbReference>
<organism evidence="16 17">
    <name type="scientific">Pseudomonas putida</name>
    <name type="common">Arthrobacter siderocapsulatus</name>
    <dbReference type="NCBI Taxonomy" id="303"/>
    <lineage>
        <taxon>Bacteria</taxon>
        <taxon>Pseudomonadati</taxon>
        <taxon>Pseudomonadota</taxon>
        <taxon>Gammaproteobacteria</taxon>
        <taxon>Pseudomonadales</taxon>
        <taxon>Pseudomonadaceae</taxon>
        <taxon>Pseudomonas</taxon>
    </lineage>
</organism>
<keyword evidence="9" id="KW-0677">Repeat</keyword>
<evidence type="ECO:0000313" key="16">
    <source>
        <dbReference type="EMBL" id="QCI12012.1"/>
    </source>
</evidence>
<feature type="domain" description="NEL" evidence="15">
    <location>
        <begin position="1237"/>
        <end position="1527"/>
    </location>
</feature>
<evidence type="ECO:0000256" key="12">
    <source>
        <dbReference type="ARBA" id="ARBA00023026"/>
    </source>
</evidence>
<dbReference type="InterPro" id="IPR001611">
    <property type="entry name" value="Leu-rich_rpt"/>
</dbReference>
<dbReference type="SMART" id="SM00369">
    <property type="entry name" value="LRR_TYP"/>
    <property type="match status" value="2"/>
</dbReference>
<dbReference type="PANTHER" id="PTHR47114">
    <property type="match status" value="1"/>
</dbReference>
<proteinExistence type="inferred from homology"/>
<evidence type="ECO:0000256" key="2">
    <source>
        <dbReference type="ARBA" id="ARBA00004192"/>
    </source>
</evidence>
<keyword evidence="6 14" id="KW-0964">Secreted</keyword>
<accession>A0A4D6X7S7</accession>
<dbReference type="GO" id="GO:0061630">
    <property type="term" value="F:ubiquitin protein ligase activity"/>
    <property type="evidence" value="ECO:0007669"/>
    <property type="project" value="UniProtKB-EC"/>
</dbReference>
<dbReference type="Pfam" id="PF20178">
    <property type="entry name" value="ToxA_N"/>
    <property type="match status" value="1"/>
</dbReference>
<evidence type="ECO:0000256" key="7">
    <source>
        <dbReference type="ARBA" id="ARBA00022614"/>
    </source>
</evidence>
<dbReference type="EC" id="2.3.2.27" evidence="5"/>
<keyword evidence="8 14" id="KW-0808">Transferase</keyword>
<keyword evidence="7" id="KW-0433">Leucine-rich repeat</keyword>
<feature type="active site" description="Glycyl thioester intermediate" evidence="14">
    <location>
        <position position="1324"/>
    </location>
</feature>
<dbReference type="GO" id="GO:0030430">
    <property type="term" value="C:host cell cytoplasm"/>
    <property type="evidence" value="ECO:0007669"/>
    <property type="project" value="UniProtKB-SubCell"/>
</dbReference>
<reference evidence="17" key="1">
    <citation type="submission" date="2019-04" db="EMBL/GenBank/DDBJ databases">
        <title>Genome sequence of Pseudomonas putida 1290, an auxin catabolizing strain.</title>
        <authorList>
            <person name="Laird T.S."/>
            <person name="Leveau J.H.J."/>
        </authorList>
    </citation>
    <scope>NUCLEOTIDE SEQUENCE [LARGE SCALE GENOMIC DNA]</scope>
    <source>
        <strain evidence="17">1290</strain>
    </source>
</reference>
<keyword evidence="12" id="KW-0843">Virulence</keyword>
<gene>
    <name evidence="16" type="ORF">E6B08_11880</name>
</gene>
<dbReference type="EMBL" id="CP039371">
    <property type="protein sequence ID" value="QCI12012.1"/>
    <property type="molecule type" value="Genomic_DNA"/>
</dbReference>
<evidence type="ECO:0000256" key="13">
    <source>
        <dbReference type="ARBA" id="ARBA00023200"/>
    </source>
</evidence>
<evidence type="ECO:0000256" key="9">
    <source>
        <dbReference type="ARBA" id="ARBA00022737"/>
    </source>
</evidence>
<dbReference type="GO" id="GO:0016567">
    <property type="term" value="P:protein ubiquitination"/>
    <property type="evidence" value="ECO:0007669"/>
    <property type="project" value="InterPro"/>
</dbReference>
<evidence type="ECO:0000256" key="10">
    <source>
        <dbReference type="ARBA" id="ARBA00022786"/>
    </source>
</evidence>
<dbReference type="InterPro" id="IPR046673">
    <property type="entry name" value="ToxA_N"/>
</dbReference>
<evidence type="ECO:0000259" key="15">
    <source>
        <dbReference type="PROSITE" id="PS52053"/>
    </source>
</evidence>
<evidence type="ECO:0000313" key="17">
    <source>
        <dbReference type="Proteomes" id="UP000298551"/>
    </source>
</evidence>
<dbReference type="InterPro" id="IPR032675">
    <property type="entry name" value="LRR_dom_sf"/>
</dbReference>
<dbReference type="Pfam" id="PF13855">
    <property type="entry name" value="LRR_8"/>
    <property type="match status" value="1"/>
</dbReference>
<comment type="PTM">
    <text evidence="14">Ubiquitinated in the presence of host E1 ubiquitin-activating enzyme, E2 ubiquitin-conjugating enzyme and ubiquitin.</text>
</comment>
<sequence>MDRMSHEPQQDPTTATPTLDEAYQDWLIAQRLPAWLRTASVEHLRWLGDAMSLSLYFNERVRAVLGRITDVAAFARPRLQLAMDQAFGSGHEVMALRLRWGHREPVVTSQPIGYPVTVPVYREMPLLEAALRNFTASEGQEGGQLVGNRLVDPAAIAETSTESGTANAKVLPSAIEFAVMCRKLDLGGAYQKHLGSVLRAPAEPGSEEFIAVPTVSSLFARAHRYAMLADAHVALIKGEIEAHEHALLVALCGLHAPLKLQEYPVEVKQLELLGCRLEQILVLDARDETYSPIRTSSHRVLVHIPGDPQSPWRAYPDLRHFANDLGKRLRTGDYQKFFARFVRRRHSQAFFSQVIEAYAGLSDLANSDLDERLHDCPAPWFDTLGAARIAQIEDDAAMIAVPVAAVDRQVQLAHDQRLAAEGWALLNLAGVFIPGLGVALLAYTAWQLLDEVFQGIQAWHDGYSAEALEHLINVAIDVAVVVATGAAIGLGHAAWTRSTWVDNLVPAAVDRGPPKLWRADPGAWRVEAPPAEARRDQAGVYRLGDQKWVRMDGHYYAVEQRAVDGQWQLPSRAGYAPRVCHNGAGAWRLWAEHPGEWAETPQLFRRLGGDFAELDDRQIDLVMFIHDLDAAQLRALHVQGLAPSAELTDSVVRFAIDRRVGRVIDALQHGSMATDRQVMQQLQALAGGTLQGDEALAEVASLRRKALFQALYDATQVDQGPEAVTLQRIFTGLHPLAARALLQESEGGERLVLTEQGRIPLRLAEAARACVRTIRLARGLEGLYLDAPQNADLARITLSLLSDCPGAPAGVGWRLWEGSRQGPLLMTVGDAEAGRVFDLVHERGQFQLLDAQRSLAGSGELFEVLITALDSDQRQAMGLAVLPAANLRVLLGALAGQRREALAQLFGETRASSWFRAPQRLPDGRLGYPLSGRGRWRGGSRALSAMVRALYPAFDDQQVQTWLTQVRQAGRNVETELARLGAELEALDGHLQSWCRMASNRRQRADRNEFAAGLMACWQRRAIRASAGLPGAYRLTIRHLALDSLPDLPDPTRFEHVRELSLLNVGIGDVPAGFLRAFPSVRTLELGGNRLTQLPSGLGQLTQLRELDLFDNQIVLDSLQIRRLSRCQHLEYLNLSHNPLGRSFSVSGMPRLRRLHLRAAGVDELPIGLLTRLDLTVADLRDNRIRRIPQRFYLAPAWVSASIRLDGNPLAEADAQRLQVFMQFHGWSTETEAEPMSQSGVRQRWQDAADSRDRTQLSTMWDELEVYNDCMDFFQLLARLLQTAEFQQRPVPLARRVFCMLEAMCDRDALREELFAQASLPVTCQDSAALAFSGLELRMLVWRARSAAAAGAEQDALLHLGRQLWRLEEVDRIAQRDYEARRATGADPDQIEVILAYRVGLRDVLDLPAQPSDMLFAETAGLAQSDIDAARDEVRLLETPERISQAMIDRDFWQEHLLHAHGDRFESLDIAFHNRVERLMEAVERMPEGDYLKEMNQVGSEREVARRALMLRLTQQAIGESAGESAA</sequence>
<evidence type="ECO:0000256" key="6">
    <source>
        <dbReference type="ARBA" id="ARBA00022525"/>
    </source>
</evidence>
<keyword evidence="11 14" id="KW-0832">Ubl conjugation</keyword>
<evidence type="ECO:0000256" key="14">
    <source>
        <dbReference type="PROSITE-ProRule" id="PRU01398"/>
    </source>
</evidence>
<evidence type="ECO:0000256" key="4">
    <source>
        <dbReference type="ARBA" id="ARBA00009868"/>
    </source>
</evidence>
<dbReference type="OrthoDB" id="1467561at2"/>
<dbReference type="InterPro" id="IPR051071">
    <property type="entry name" value="LRR-bact_E3_ubiq_ligases"/>
</dbReference>
<dbReference type="PANTHER" id="PTHR47114:SF2">
    <property type="entry name" value="OLIGODENDROCYTE-MYELIN GLYCOPROTEIN"/>
    <property type="match status" value="1"/>
</dbReference>